<reference evidence="4 5" key="1">
    <citation type="submission" date="2017-06" db="EMBL/GenBank/DDBJ databases">
        <title>Ant-infecting Ophiocordyceps genomes reveal a high diversity of potential behavioral manipulation genes and a possible major role for enterotoxins.</title>
        <authorList>
            <person name="De Bekker C."/>
            <person name="Evans H.C."/>
            <person name="Brachmann A."/>
            <person name="Hughes D.P."/>
        </authorList>
    </citation>
    <scope>NUCLEOTIDE SEQUENCE [LARGE SCALE GENOMIC DNA]</scope>
    <source>
        <strain evidence="4 5">1348a</strain>
    </source>
</reference>
<comment type="caution">
    <text evidence="4">The sequence shown here is derived from an EMBL/GenBank/DDBJ whole genome shotgun (WGS) entry which is preliminary data.</text>
</comment>
<keyword evidence="3" id="KW-0486">Methionine biosynthesis</keyword>
<dbReference type="InterPro" id="IPR023214">
    <property type="entry name" value="HAD_sf"/>
</dbReference>
<gene>
    <name evidence="4" type="ORF">CDD82_3289</name>
</gene>
<evidence type="ECO:0000256" key="3">
    <source>
        <dbReference type="ARBA" id="ARBA00023167"/>
    </source>
</evidence>
<dbReference type="GO" id="GO:0000287">
    <property type="term" value="F:magnesium ion binding"/>
    <property type="evidence" value="ECO:0007669"/>
    <property type="project" value="InterPro"/>
</dbReference>
<accession>A0A2C5YIR2</accession>
<dbReference type="PANTHER" id="PTHR20371">
    <property type="entry name" value="ENOLASE-PHOSPHATASE E1"/>
    <property type="match status" value="1"/>
</dbReference>
<dbReference type="GO" id="GO:0019509">
    <property type="term" value="P:L-methionine salvage from methylthioadenosine"/>
    <property type="evidence" value="ECO:0007669"/>
    <property type="project" value="InterPro"/>
</dbReference>
<dbReference type="SFLD" id="SFLDG01129">
    <property type="entry name" value="C1.5:_HAD__Beta-PGM__Phosphata"/>
    <property type="match status" value="1"/>
</dbReference>
<evidence type="ECO:0008006" key="6">
    <source>
        <dbReference type="Google" id="ProtNLM"/>
    </source>
</evidence>
<organism evidence="4 5">
    <name type="scientific">Ophiocordyceps australis</name>
    <dbReference type="NCBI Taxonomy" id="1399860"/>
    <lineage>
        <taxon>Eukaryota</taxon>
        <taxon>Fungi</taxon>
        <taxon>Dikarya</taxon>
        <taxon>Ascomycota</taxon>
        <taxon>Pezizomycotina</taxon>
        <taxon>Sordariomycetes</taxon>
        <taxon>Hypocreomycetidae</taxon>
        <taxon>Hypocreales</taxon>
        <taxon>Ophiocordycipitaceae</taxon>
        <taxon>Ophiocordyceps</taxon>
    </lineage>
</organism>
<dbReference type="InterPro" id="IPR023943">
    <property type="entry name" value="Enolase-ppase_E1"/>
</dbReference>
<name>A0A2C5YIR2_9HYPO</name>
<evidence type="ECO:0000313" key="5">
    <source>
        <dbReference type="Proteomes" id="UP000224854"/>
    </source>
</evidence>
<dbReference type="Proteomes" id="UP000224854">
    <property type="component" value="Unassembled WGS sequence"/>
</dbReference>
<evidence type="ECO:0000256" key="1">
    <source>
        <dbReference type="ARBA" id="ARBA00022605"/>
    </source>
</evidence>
<dbReference type="Pfam" id="PF00702">
    <property type="entry name" value="Hydrolase"/>
    <property type="match status" value="1"/>
</dbReference>
<dbReference type="Gene3D" id="3.40.50.1000">
    <property type="entry name" value="HAD superfamily/HAD-like"/>
    <property type="match status" value="1"/>
</dbReference>
<keyword evidence="2" id="KW-0378">Hydrolase</keyword>
<dbReference type="SFLD" id="SFLDG01133">
    <property type="entry name" value="C1.5.4:_Enolase-phosphatase_Li"/>
    <property type="match status" value="1"/>
</dbReference>
<dbReference type="SFLD" id="SFLDS00003">
    <property type="entry name" value="Haloacid_Dehalogenase"/>
    <property type="match status" value="1"/>
</dbReference>
<dbReference type="EMBL" id="NJEU01000246">
    <property type="protein sequence ID" value="PHH77958.1"/>
    <property type="molecule type" value="Genomic_DNA"/>
</dbReference>
<sequence length="254" mass="27663">MMTAAVPSPETFQVLLLDIEGTVCPVSFVHNVLFPYALEALPHYLDRHWHSPNFTHYRDAFPPDCRHDRPAFEAHVCHLVARDVKAPYLKALQGLLWHDGYHSGQLKAPIYSDVAPFMTAVHAAGKPIIIYSSGSISAQKLLFAHTTSNPSDLTPLISDWFDTVNAGPKTETSSYAAILSTRPAIPPSRWLFLSDNLNEVSAAIAAGLRSLPIMRPGNAPLPPDNPLSRLAISSFVPQPANQDVADVDTAQGSP</sequence>
<keyword evidence="5" id="KW-1185">Reference proteome</keyword>
<proteinExistence type="predicted"/>
<dbReference type="OrthoDB" id="272500at2759"/>
<dbReference type="NCBIfam" id="TIGR01691">
    <property type="entry name" value="enolase-ppase"/>
    <property type="match status" value="1"/>
</dbReference>
<protein>
    <recommendedName>
        <fullName evidence="6">Enolase-phosphatase E1</fullName>
    </recommendedName>
</protein>
<evidence type="ECO:0000313" key="4">
    <source>
        <dbReference type="EMBL" id="PHH77958.1"/>
    </source>
</evidence>
<evidence type="ECO:0000256" key="2">
    <source>
        <dbReference type="ARBA" id="ARBA00022801"/>
    </source>
</evidence>
<dbReference type="AlphaFoldDB" id="A0A2C5YIR2"/>
<dbReference type="Gene3D" id="1.10.720.60">
    <property type="match status" value="1"/>
</dbReference>
<dbReference type="SUPFAM" id="SSF56784">
    <property type="entry name" value="HAD-like"/>
    <property type="match status" value="1"/>
</dbReference>
<dbReference type="PANTHER" id="PTHR20371:SF1">
    <property type="entry name" value="ENOLASE-PHOSPHATASE E1"/>
    <property type="match status" value="1"/>
</dbReference>
<dbReference type="GO" id="GO:0043874">
    <property type="term" value="F:acireductone synthase activity"/>
    <property type="evidence" value="ECO:0007669"/>
    <property type="project" value="InterPro"/>
</dbReference>
<keyword evidence="1" id="KW-0028">Amino-acid biosynthesis</keyword>
<dbReference type="InterPro" id="IPR036412">
    <property type="entry name" value="HAD-like_sf"/>
</dbReference>